<dbReference type="AlphaFoldDB" id="A0A9E7KXD8"/>
<evidence type="ECO:0000313" key="2">
    <source>
        <dbReference type="Proteomes" id="UP001055439"/>
    </source>
</evidence>
<dbReference type="PANTHER" id="PTHR47926">
    <property type="entry name" value="PENTATRICOPEPTIDE REPEAT-CONTAINING PROTEIN"/>
    <property type="match status" value="1"/>
</dbReference>
<keyword evidence="2" id="KW-1185">Reference proteome</keyword>
<dbReference type="GO" id="GO:0009451">
    <property type="term" value="P:RNA modification"/>
    <property type="evidence" value="ECO:0007669"/>
    <property type="project" value="InterPro"/>
</dbReference>
<name>A0A9E7KXD8_9LILI</name>
<dbReference type="GO" id="GO:0003723">
    <property type="term" value="F:RNA binding"/>
    <property type="evidence" value="ECO:0007669"/>
    <property type="project" value="InterPro"/>
</dbReference>
<protein>
    <submittedName>
        <fullName evidence="1">Pentatricopeptide repeat-containing protein</fullName>
    </submittedName>
</protein>
<dbReference type="InterPro" id="IPR046848">
    <property type="entry name" value="E_motif"/>
</dbReference>
<dbReference type="InterPro" id="IPR046960">
    <property type="entry name" value="PPR_At4g14850-like_plant"/>
</dbReference>
<accession>A0A9E7KXD8</accession>
<gene>
    <name evidence="1" type="ORF">MUK42_06185</name>
</gene>
<dbReference type="EMBL" id="CP097510">
    <property type="protein sequence ID" value="URE32901.1"/>
    <property type="molecule type" value="Genomic_DNA"/>
</dbReference>
<dbReference type="Proteomes" id="UP001055439">
    <property type="component" value="Chromosome 8"/>
</dbReference>
<dbReference type="Pfam" id="PF20431">
    <property type="entry name" value="E_motif"/>
    <property type="match status" value="1"/>
</dbReference>
<organism evidence="1 2">
    <name type="scientific">Musa troglodytarum</name>
    <name type="common">fe'i banana</name>
    <dbReference type="NCBI Taxonomy" id="320322"/>
    <lineage>
        <taxon>Eukaryota</taxon>
        <taxon>Viridiplantae</taxon>
        <taxon>Streptophyta</taxon>
        <taxon>Embryophyta</taxon>
        <taxon>Tracheophyta</taxon>
        <taxon>Spermatophyta</taxon>
        <taxon>Magnoliopsida</taxon>
        <taxon>Liliopsida</taxon>
        <taxon>Zingiberales</taxon>
        <taxon>Musaceae</taxon>
        <taxon>Musa</taxon>
    </lineage>
</organism>
<sequence length="81" mass="8892">MPVEPHAGAWGALLGACRIHGDISLGETIARKLFEIEPTNAGNYVLLSNIYAVADRWADVSELRTLMRGKGIRKVPGFTWI</sequence>
<dbReference type="OrthoDB" id="185373at2759"/>
<evidence type="ECO:0000313" key="1">
    <source>
        <dbReference type="EMBL" id="URE32901.1"/>
    </source>
</evidence>
<proteinExistence type="predicted"/>
<reference evidence="1" key="1">
    <citation type="submission" date="2022-05" db="EMBL/GenBank/DDBJ databases">
        <title>The Musa troglodytarum L. genome provides insights into the mechanism of non-climacteric behaviour and enrichment of carotenoids.</title>
        <authorList>
            <person name="Wang J."/>
        </authorList>
    </citation>
    <scope>NUCLEOTIDE SEQUENCE</scope>
    <source>
        <tissue evidence="1">Leaf</tissue>
    </source>
</reference>
<dbReference type="PANTHER" id="PTHR47926:SF467">
    <property type="entry name" value="REPEAT-CONTAINING PROTEIN, PUTATIVE-RELATED"/>
    <property type="match status" value="1"/>
</dbReference>